<reference evidence="1 2" key="1">
    <citation type="submission" date="2020-05" db="EMBL/GenBank/DDBJ databases">
        <title>Complete genome sequence of of a novel Thermoleptolyngbya strain isolated from hot springs of Ganzi, Sichuan China.</title>
        <authorList>
            <person name="Tang J."/>
            <person name="Daroch M."/>
            <person name="Li L."/>
            <person name="Waleron K."/>
            <person name="Waleron M."/>
            <person name="Waleron M."/>
        </authorList>
    </citation>
    <scope>NUCLEOTIDE SEQUENCE [LARGE SCALE GENOMIC DNA]</scope>
    <source>
        <strain evidence="1 2">PKUAC-SCTA183</strain>
    </source>
</reference>
<dbReference type="RefSeq" id="WP_172355284.1">
    <property type="nucleotide sequence ID" value="NZ_CP053661.1"/>
</dbReference>
<gene>
    <name evidence="1" type="ORF">HPC62_09980</name>
</gene>
<dbReference type="EMBL" id="CP053661">
    <property type="protein sequence ID" value="QKD82463.1"/>
    <property type="molecule type" value="Genomic_DNA"/>
</dbReference>
<dbReference type="AlphaFoldDB" id="A0A6M8BH43"/>
<evidence type="ECO:0000313" key="2">
    <source>
        <dbReference type="Proteomes" id="UP000505210"/>
    </source>
</evidence>
<keyword evidence="2" id="KW-1185">Reference proteome</keyword>
<name>A0A6M8BH43_9CYAN</name>
<dbReference type="KEGG" id="theu:HPC62_09980"/>
<organism evidence="1 2">
    <name type="scientific">Thermoleptolyngbya sichuanensis A183</name>
    <dbReference type="NCBI Taxonomy" id="2737172"/>
    <lineage>
        <taxon>Bacteria</taxon>
        <taxon>Bacillati</taxon>
        <taxon>Cyanobacteriota</taxon>
        <taxon>Cyanophyceae</taxon>
        <taxon>Oculatellales</taxon>
        <taxon>Oculatellaceae</taxon>
        <taxon>Thermoleptolyngbya</taxon>
        <taxon>Thermoleptolyngbya sichuanensis</taxon>
    </lineage>
</organism>
<proteinExistence type="predicted"/>
<protein>
    <submittedName>
        <fullName evidence="1">Uncharacterized protein</fullName>
    </submittedName>
</protein>
<dbReference type="Proteomes" id="UP000505210">
    <property type="component" value="Chromosome"/>
</dbReference>
<evidence type="ECO:0000313" key="1">
    <source>
        <dbReference type="EMBL" id="QKD82463.1"/>
    </source>
</evidence>
<accession>A0A6M8BH43</accession>
<sequence>MKPLVKGKGSLIYHRQFSDIAHLTEQVQVSAKVQMTQLSCNRLHFDLMLAAFAEVQVTFAKSSCQAFPWTKNSRILLPMPAS</sequence>